<comment type="caution">
    <text evidence="9">The sequence shown here is derived from an EMBL/GenBank/DDBJ whole genome shotgun (WGS) entry which is preliminary data.</text>
</comment>
<evidence type="ECO:0000256" key="4">
    <source>
        <dbReference type="ARBA" id="ARBA00022692"/>
    </source>
</evidence>
<evidence type="ECO:0000259" key="8">
    <source>
        <dbReference type="PROSITE" id="PS50928"/>
    </source>
</evidence>
<reference evidence="9 10" key="1">
    <citation type="submission" date="2020-08" db="EMBL/GenBank/DDBJ databases">
        <title>Genomic Encyclopedia of Type Strains, Phase III (KMG-III): the genomes of soil and plant-associated and newly described type strains.</title>
        <authorList>
            <person name="Whitman W."/>
        </authorList>
    </citation>
    <scope>NUCLEOTIDE SEQUENCE [LARGE SCALE GENOMIC DNA]</scope>
    <source>
        <strain evidence="9 10">CECT 3302</strain>
    </source>
</reference>
<feature type="domain" description="ABC transmembrane type-1" evidence="8">
    <location>
        <begin position="90"/>
        <end position="302"/>
    </location>
</feature>
<organism evidence="9 10">
    <name type="scientific">Nocardioides albus</name>
    <dbReference type="NCBI Taxonomy" id="1841"/>
    <lineage>
        <taxon>Bacteria</taxon>
        <taxon>Bacillati</taxon>
        <taxon>Actinomycetota</taxon>
        <taxon>Actinomycetes</taxon>
        <taxon>Propionibacteriales</taxon>
        <taxon>Nocardioidaceae</taxon>
        <taxon>Nocardioides</taxon>
    </lineage>
</organism>
<dbReference type="Gene3D" id="1.10.3720.10">
    <property type="entry name" value="MetI-like"/>
    <property type="match status" value="1"/>
</dbReference>
<evidence type="ECO:0000256" key="5">
    <source>
        <dbReference type="ARBA" id="ARBA00022989"/>
    </source>
</evidence>
<dbReference type="PROSITE" id="PS50928">
    <property type="entry name" value="ABC_TM1"/>
    <property type="match status" value="1"/>
</dbReference>
<evidence type="ECO:0000256" key="6">
    <source>
        <dbReference type="ARBA" id="ARBA00023136"/>
    </source>
</evidence>
<dbReference type="CDD" id="cd06261">
    <property type="entry name" value="TM_PBP2"/>
    <property type="match status" value="1"/>
</dbReference>
<dbReference type="Pfam" id="PF00528">
    <property type="entry name" value="BPD_transp_1"/>
    <property type="match status" value="1"/>
</dbReference>
<keyword evidence="2 7" id="KW-0813">Transport</keyword>
<evidence type="ECO:0000256" key="1">
    <source>
        <dbReference type="ARBA" id="ARBA00004651"/>
    </source>
</evidence>
<dbReference type="SUPFAM" id="SSF161098">
    <property type="entry name" value="MetI-like"/>
    <property type="match status" value="1"/>
</dbReference>
<comment type="subcellular location">
    <subcellularLocation>
        <location evidence="1 7">Cell membrane</location>
        <topology evidence="1 7">Multi-pass membrane protein</topology>
    </subcellularLocation>
</comment>
<dbReference type="GO" id="GO:0055085">
    <property type="term" value="P:transmembrane transport"/>
    <property type="evidence" value="ECO:0007669"/>
    <property type="project" value="InterPro"/>
</dbReference>
<keyword evidence="9" id="KW-0762">Sugar transport</keyword>
<dbReference type="InterPro" id="IPR035906">
    <property type="entry name" value="MetI-like_sf"/>
</dbReference>
<feature type="transmembrane region" description="Helical" evidence="7">
    <location>
        <begin position="281"/>
        <end position="302"/>
    </location>
</feature>
<feature type="transmembrane region" description="Helical" evidence="7">
    <location>
        <begin position="94"/>
        <end position="115"/>
    </location>
</feature>
<evidence type="ECO:0000256" key="3">
    <source>
        <dbReference type="ARBA" id="ARBA00022475"/>
    </source>
</evidence>
<feature type="transmembrane region" description="Helical" evidence="7">
    <location>
        <begin position="227"/>
        <end position="246"/>
    </location>
</feature>
<dbReference type="InterPro" id="IPR000515">
    <property type="entry name" value="MetI-like"/>
</dbReference>
<dbReference type="PANTHER" id="PTHR43227:SF8">
    <property type="entry name" value="DIACETYLCHITOBIOSE UPTAKE SYSTEM PERMEASE PROTEIN DASB"/>
    <property type="match status" value="1"/>
</dbReference>
<proteinExistence type="inferred from homology"/>
<keyword evidence="4 7" id="KW-0812">Transmembrane</keyword>
<sequence>MSTPTLTRAAAPPRRRASLDARMENRDGLTMIAPTALIILVVIVIPIGWNVVLAFQDTSLETIAERGITGSPTFDNIVRVLTASGFWSSLWTTVVYSVAATAGSVAVGLAAALAFRRPFRSRGLLRAFMLLPYVAPVVAVAFVWEMLLNPQYGLVNTWGTSWLGWDEPVDFLGQEPFALLTVIAFEIWRYFPFAFMFLTARLVALPVELEEAARVDGATPSQTFRHVIFPQLVPTIALLCLLRLIMTFNKFDDVYLLTGGTAGTEIAPVRVYDQLTGNLDIGGAAANALVLAVVLALFLTVYMRFFGRKEQDG</sequence>
<feature type="transmembrane region" description="Helical" evidence="7">
    <location>
        <begin position="28"/>
        <end position="49"/>
    </location>
</feature>
<dbReference type="InterPro" id="IPR050809">
    <property type="entry name" value="UgpAE/MalFG_permease"/>
</dbReference>
<evidence type="ECO:0000256" key="7">
    <source>
        <dbReference type="RuleBase" id="RU363032"/>
    </source>
</evidence>
<dbReference type="AlphaFoldDB" id="A0A7W5A235"/>
<evidence type="ECO:0000313" key="10">
    <source>
        <dbReference type="Proteomes" id="UP000577707"/>
    </source>
</evidence>
<feature type="transmembrane region" description="Helical" evidence="7">
    <location>
        <begin position="187"/>
        <end position="207"/>
    </location>
</feature>
<name>A0A7W5A235_9ACTN</name>
<dbReference type="GO" id="GO:0005886">
    <property type="term" value="C:plasma membrane"/>
    <property type="evidence" value="ECO:0007669"/>
    <property type="project" value="UniProtKB-SubCell"/>
</dbReference>
<dbReference type="PANTHER" id="PTHR43227">
    <property type="entry name" value="BLL4140 PROTEIN"/>
    <property type="match status" value="1"/>
</dbReference>
<gene>
    <name evidence="9" type="ORF">FHS12_000862</name>
</gene>
<keyword evidence="10" id="KW-1185">Reference proteome</keyword>
<evidence type="ECO:0000313" key="9">
    <source>
        <dbReference type="EMBL" id="MBB3087929.1"/>
    </source>
</evidence>
<evidence type="ECO:0000256" key="2">
    <source>
        <dbReference type="ARBA" id="ARBA00022448"/>
    </source>
</evidence>
<feature type="transmembrane region" description="Helical" evidence="7">
    <location>
        <begin position="127"/>
        <end position="144"/>
    </location>
</feature>
<keyword evidence="3" id="KW-1003">Cell membrane</keyword>
<keyword evidence="5 7" id="KW-1133">Transmembrane helix</keyword>
<dbReference type="Proteomes" id="UP000577707">
    <property type="component" value="Unassembled WGS sequence"/>
</dbReference>
<comment type="similarity">
    <text evidence="7">Belongs to the binding-protein-dependent transport system permease family.</text>
</comment>
<dbReference type="RefSeq" id="WP_229788564.1">
    <property type="nucleotide sequence ID" value="NZ_BMQT01000004.1"/>
</dbReference>
<keyword evidence="6 7" id="KW-0472">Membrane</keyword>
<protein>
    <submittedName>
        <fullName evidence="9">Multiple sugar transport system permease protein</fullName>
    </submittedName>
</protein>
<dbReference type="EMBL" id="JACHXG010000002">
    <property type="protein sequence ID" value="MBB3087929.1"/>
    <property type="molecule type" value="Genomic_DNA"/>
</dbReference>
<accession>A0A7W5A235</accession>